<organism evidence="3 4">
    <name type="scientific">Lentibacillus salicampi</name>
    <dbReference type="NCBI Taxonomy" id="175306"/>
    <lineage>
        <taxon>Bacteria</taxon>
        <taxon>Bacillati</taxon>
        <taxon>Bacillota</taxon>
        <taxon>Bacilli</taxon>
        <taxon>Bacillales</taxon>
        <taxon>Bacillaceae</taxon>
        <taxon>Lentibacillus</taxon>
    </lineage>
</organism>
<evidence type="ECO:0000313" key="3">
    <source>
        <dbReference type="EMBL" id="TFJ93785.1"/>
    </source>
</evidence>
<protein>
    <recommendedName>
        <fullName evidence="5">Negative regulator of sigma-X activity</fullName>
    </recommendedName>
</protein>
<gene>
    <name evidence="3" type="ORF">E4U82_05340</name>
</gene>
<feature type="compositionally biased region" description="Basic and acidic residues" evidence="1">
    <location>
        <begin position="83"/>
        <end position="109"/>
    </location>
</feature>
<accession>A0A4Y9AED8</accession>
<reference evidence="3 4" key="1">
    <citation type="submission" date="2019-03" db="EMBL/GenBank/DDBJ databases">
        <title>Genome sequence of Lentibacillus salicampi ATCC BAA-719.</title>
        <authorList>
            <person name="Maclea K.S."/>
            <person name="Simoes Junior M."/>
        </authorList>
    </citation>
    <scope>NUCLEOTIDE SEQUENCE [LARGE SCALE GENOMIC DNA]</scope>
    <source>
        <strain evidence="3 4">ATCC BAA-719</strain>
    </source>
</reference>
<keyword evidence="4" id="KW-1185">Reference proteome</keyword>
<keyword evidence="2" id="KW-1133">Transmembrane helix</keyword>
<dbReference type="Proteomes" id="UP000298484">
    <property type="component" value="Unassembled WGS sequence"/>
</dbReference>
<feature type="transmembrane region" description="Helical" evidence="2">
    <location>
        <begin position="50"/>
        <end position="73"/>
    </location>
</feature>
<dbReference type="RefSeq" id="WP_135109040.1">
    <property type="nucleotide sequence ID" value="NZ_SRHY01000004.1"/>
</dbReference>
<evidence type="ECO:0000256" key="2">
    <source>
        <dbReference type="SAM" id="Phobius"/>
    </source>
</evidence>
<evidence type="ECO:0000313" key="4">
    <source>
        <dbReference type="Proteomes" id="UP000298484"/>
    </source>
</evidence>
<evidence type="ECO:0000256" key="1">
    <source>
        <dbReference type="SAM" id="MobiDB-lite"/>
    </source>
</evidence>
<keyword evidence="2" id="KW-0472">Membrane</keyword>
<feature type="region of interest" description="Disordered" evidence="1">
    <location>
        <begin position="83"/>
        <end position="115"/>
    </location>
</feature>
<dbReference type="OrthoDB" id="2965336at2"/>
<dbReference type="AlphaFoldDB" id="A0A4Y9AED8"/>
<comment type="caution">
    <text evidence="3">The sequence shown here is derived from an EMBL/GenBank/DDBJ whole genome shotgun (WGS) entry which is preliminary data.</text>
</comment>
<dbReference type="EMBL" id="SRHY01000004">
    <property type="protein sequence ID" value="TFJ93785.1"/>
    <property type="molecule type" value="Genomic_DNA"/>
</dbReference>
<keyword evidence="2" id="KW-0812">Transmembrane</keyword>
<sequence>MHKFSDNEERIKESLKHMPEIKDDLDKSQLYQRISSEIKQPETSHTKKRFAFVPVFAAIIAAGVLLLLAPLVIDETMVQDQSEHTADQALDKNTSDKGTEVREESKSAAESETDPETFAKFQNASDSHVIQDMKNHETIVYGAVTDLQGQYIIPLSLIVPESADKNQYYSALGHYLNEEAWGIRNYMFSEADFQMDQANHQVQIDFPEGFSPAGQEGAIAAGLFEDLLATMFLPVQINQAVFKEPLNMKQIGTVKEIPLHPQKTIYKRYQATGVDRGFLVQVPIDGQSDFKTALAEMKQDEETYHVTGTVPDAADFSVKENGSQLQLRFIDYATIPKGQTMITMIDAILMTANSFGYEEVMFSNTSAEKIGSYDLTAPVKVPKGANPIHVP</sequence>
<name>A0A4Y9AED8_9BACI</name>
<proteinExistence type="predicted"/>
<evidence type="ECO:0008006" key="5">
    <source>
        <dbReference type="Google" id="ProtNLM"/>
    </source>
</evidence>